<dbReference type="OrthoDB" id="687730at2759"/>
<evidence type="ECO:0000313" key="4">
    <source>
        <dbReference type="EMBL" id="CAG8677777.1"/>
    </source>
</evidence>
<sequence>EKENSREEEILGESNVEKKNIRKEVTEKEKGMMSSTISSTNTSSNFNDSIILVLESTNDTFSTKRICLSDNTPVKIGRITNKNTHQTQTNGYFDSRVLSRTHAEIWKDNGKVFVRDLKSSNGTFVNGKRISVEDKEGDPVELKDYDLLEFGIDIYNEHDRKLLYRKIAATVQITSSSNARSRIGVIKNGSSCKRRSGLTPGVHSPDDSIYASLEFELHNARDESRHLIELNNVLNDIGNTLGNRNNRDKSDENVVIHPDFKELQTKFRAQFLNCDSEKDAVVAELNRKLEHEICLRNEYKEKSQMYEKKIEQLEENLKATSPKNLESDSKLIEELKVQVQMLSQQLESSQSQIKDANISHSNDDNLQNQLNELVSKFESLRLLHVSEVDELKYKIQEVNTELENTSRELNDLQDLYSSVTEKYEKRSSQAVIHQKQKTTVKESEWTKERDSLLLMEVNCRI</sequence>
<dbReference type="Pfam" id="PF00498">
    <property type="entry name" value="FHA"/>
    <property type="match status" value="1"/>
</dbReference>
<dbReference type="PROSITE" id="PS50006">
    <property type="entry name" value="FHA_DOMAIN"/>
    <property type="match status" value="1"/>
</dbReference>
<feature type="non-terminal residue" evidence="4">
    <location>
        <position position="1"/>
    </location>
</feature>
<keyword evidence="5" id="KW-1185">Reference proteome</keyword>
<feature type="compositionally biased region" description="Basic and acidic residues" evidence="2">
    <location>
        <begin position="1"/>
        <end position="31"/>
    </location>
</feature>
<dbReference type="Proteomes" id="UP000789405">
    <property type="component" value="Unassembled WGS sequence"/>
</dbReference>
<evidence type="ECO:0000256" key="1">
    <source>
        <dbReference type="SAM" id="Coils"/>
    </source>
</evidence>
<reference evidence="4" key="1">
    <citation type="submission" date="2021-06" db="EMBL/GenBank/DDBJ databases">
        <authorList>
            <person name="Kallberg Y."/>
            <person name="Tangrot J."/>
            <person name="Rosling A."/>
        </authorList>
    </citation>
    <scope>NUCLEOTIDE SEQUENCE</scope>
    <source>
        <strain evidence="4">MA453B</strain>
    </source>
</reference>
<accession>A0A9N9EJH4</accession>
<comment type="caution">
    <text evidence="4">The sequence shown here is derived from an EMBL/GenBank/DDBJ whole genome shotgun (WGS) entry which is preliminary data.</text>
</comment>
<evidence type="ECO:0000256" key="2">
    <source>
        <dbReference type="SAM" id="MobiDB-lite"/>
    </source>
</evidence>
<dbReference type="PANTHER" id="PTHR15715:SF37">
    <property type="entry name" value="LD47843P"/>
    <property type="match status" value="1"/>
</dbReference>
<gene>
    <name evidence="4" type="ORF">DERYTH_LOCUS11616</name>
</gene>
<dbReference type="EMBL" id="CAJVPY010007265">
    <property type="protein sequence ID" value="CAG8677777.1"/>
    <property type="molecule type" value="Genomic_DNA"/>
</dbReference>
<protein>
    <submittedName>
        <fullName evidence="4">8624_t:CDS:1</fullName>
    </submittedName>
</protein>
<dbReference type="InterPro" id="IPR008984">
    <property type="entry name" value="SMAD_FHA_dom_sf"/>
</dbReference>
<evidence type="ECO:0000313" key="5">
    <source>
        <dbReference type="Proteomes" id="UP000789405"/>
    </source>
</evidence>
<feature type="domain" description="FHA" evidence="3">
    <location>
        <begin position="74"/>
        <end position="130"/>
    </location>
</feature>
<proteinExistence type="predicted"/>
<dbReference type="InterPro" id="IPR051176">
    <property type="entry name" value="Cent_Immune-Sig_Mod"/>
</dbReference>
<dbReference type="InterPro" id="IPR000253">
    <property type="entry name" value="FHA_dom"/>
</dbReference>
<feature type="coiled-coil region" evidence="1">
    <location>
        <begin position="388"/>
        <end position="422"/>
    </location>
</feature>
<dbReference type="GO" id="GO:0005737">
    <property type="term" value="C:cytoplasm"/>
    <property type="evidence" value="ECO:0007669"/>
    <property type="project" value="TreeGrafter"/>
</dbReference>
<dbReference type="SUPFAM" id="SSF49879">
    <property type="entry name" value="SMAD/FHA domain"/>
    <property type="match status" value="1"/>
</dbReference>
<keyword evidence="1" id="KW-0175">Coiled coil</keyword>
<dbReference type="AlphaFoldDB" id="A0A9N9EJH4"/>
<organism evidence="4 5">
    <name type="scientific">Dentiscutata erythropus</name>
    <dbReference type="NCBI Taxonomy" id="1348616"/>
    <lineage>
        <taxon>Eukaryota</taxon>
        <taxon>Fungi</taxon>
        <taxon>Fungi incertae sedis</taxon>
        <taxon>Mucoromycota</taxon>
        <taxon>Glomeromycotina</taxon>
        <taxon>Glomeromycetes</taxon>
        <taxon>Diversisporales</taxon>
        <taxon>Gigasporaceae</taxon>
        <taxon>Dentiscutata</taxon>
    </lineage>
</organism>
<evidence type="ECO:0000259" key="3">
    <source>
        <dbReference type="PROSITE" id="PS50006"/>
    </source>
</evidence>
<feature type="region of interest" description="Disordered" evidence="2">
    <location>
        <begin position="1"/>
        <end position="40"/>
    </location>
</feature>
<dbReference type="Gene3D" id="2.60.200.20">
    <property type="match status" value="1"/>
</dbReference>
<dbReference type="SMART" id="SM00240">
    <property type="entry name" value="FHA"/>
    <property type="match status" value="1"/>
</dbReference>
<name>A0A9N9EJH4_9GLOM</name>
<feature type="coiled-coil region" evidence="1">
    <location>
        <begin position="282"/>
        <end position="359"/>
    </location>
</feature>
<dbReference type="PANTHER" id="PTHR15715">
    <property type="entry name" value="CENTROSOMAL PROTEIN OF 170 KDA"/>
    <property type="match status" value="1"/>
</dbReference>